<protein>
    <recommendedName>
        <fullName evidence="4">Mutator-like transposase domain-containing protein</fullName>
    </recommendedName>
</protein>
<name>C3Y0X0_BRAFL</name>
<feature type="region of interest" description="Disordered" evidence="2">
    <location>
        <begin position="82"/>
        <end position="111"/>
    </location>
</feature>
<dbReference type="InterPro" id="IPR049012">
    <property type="entry name" value="Mutator_transp_dom"/>
</dbReference>
<dbReference type="InParanoid" id="C3Y0X0"/>
<keyword evidence="3" id="KW-0732">Signal</keyword>
<evidence type="ECO:0000256" key="3">
    <source>
        <dbReference type="SAM" id="SignalP"/>
    </source>
</evidence>
<dbReference type="EMBL" id="GG666479">
    <property type="protein sequence ID" value="EEN66103.1"/>
    <property type="molecule type" value="Genomic_DNA"/>
</dbReference>
<dbReference type="AlphaFoldDB" id="C3Y0X0"/>
<evidence type="ECO:0000256" key="2">
    <source>
        <dbReference type="SAM" id="MobiDB-lite"/>
    </source>
</evidence>
<feature type="signal peptide" evidence="3">
    <location>
        <begin position="1"/>
        <end position="33"/>
    </location>
</feature>
<evidence type="ECO:0000256" key="1">
    <source>
        <dbReference type="SAM" id="Coils"/>
    </source>
</evidence>
<evidence type="ECO:0000259" key="4">
    <source>
        <dbReference type="Pfam" id="PF20700"/>
    </source>
</evidence>
<proteinExistence type="predicted"/>
<sequence>MAVQRQSRTIKSAFRLFVVVGLLVFAHAAYSAAQHVHYDHHALCRSSSTMGRFSAVKVRMVRRNNFQVGNIPWNRGVRMERGHARTEDPAVASCSSRSPDLDPVDQQSESTHTAPFIDVKKRLDEDTYKMLYKPGDHVIIPRLRISKTKCYTYRRSYTKNQVRGNRIIDMQRLEELVSLFIAGHQKANGKKVCKAGCKFSGKLEKMIGLGCMEALECKSCGYKTTPEELFQRADSRRPGARGPLPVKTNFQVVTPGAKDRYGISAIKPLMASMNIKDPSRTTLQKKMNVASETYEKLNEEQMEKNRSILAEVKRLRIKAGLKESATVAVESDVGYNNPPKGRSRGQPGTQAECPMFEKDTDKNMIVALSTENQHCRGCDKLAEQGLPSGPGSHEGCTRTIDKHVKLGCSEKKMAKQNTKTALQSGLQVGISCNDNDGKILDGTNEALREAGLPPAEKQDCVQHNTRNHRNKVFNLCLDVFAGGKNTKKAREEASRRVGHYIVKRCNSALYTARRHHPDSDVDFFRELESLRPTIVNCIAGEHSKCTYEFGCPEYISESRRPAPDIPGGGNLALSEDDRYALQNLVDYRLAPETVKRQRKLWSANKSEAVHNRALKAVPKAVTWKRNYKGRVHAAALMRPYPFHF</sequence>
<gene>
    <name evidence="5" type="ORF">BRAFLDRAFT_125654</name>
</gene>
<feature type="coiled-coil region" evidence="1">
    <location>
        <begin position="280"/>
        <end position="318"/>
    </location>
</feature>
<evidence type="ECO:0000313" key="5">
    <source>
        <dbReference type="EMBL" id="EEN66103.1"/>
    </source>
</evidence>
<keyword evidence="1" id="KW-0175">Coiled coil</keyword>
<accession>C3Y0X0</accession>
<feature type="region of interest" description="Disordered" evidence="2">
    <location>
        <begin position="332"/>
        <end position="351"/>
    </location>
</feature>
<feature type="chain" id="PRO_5002933228" description="Mutator-like transposase domain-containing protein" evidence="3">
    <location>
        <begin position="34"/>
        <end position="644"/>
    </location>
</feature>
<dbReference type="Pfam" id="PF20700">
    <property type="entry name" value="Mutator"/>
    <property type="match status" value="1"/>
</dbReference>
<feature type="domain" description="Mutator-like transposase" evidence="4">
    <location>
        <begin position="164"/>
        <end position="546"/>
    </location>
</feature>
<organism>
    <name type="scientific">Branchiostoma floridae</name>
    <name type="common">Florida lancelet</name>
    <name type="synonym">Amphioxus</name>
    <dbReference type="NCBI Taxonomy" id="7739"/>
    <lineage>
        <taxon>Eukaryota</taxon>
        <taxon>Metazoa</taxon>
        <taxon>Chordata</taxon>
        <taxon>Cephalochordata</taxon>
        <taxon>Leptocardii</taxon>
        <taxon>Amphioxiformes</taxon>
        <taxon>Branchiostomatidae</taxon>
        <taxon>Branchiostoma</taxon>
    </lineage>
</organism>
<reference evidence="5" key="1">
    <citation type="journal article" date="2008" name="Nature">
        <title>The amphioxus genome and the evolution of the chordate karyotype.</title>
        <authorList>
            <consortium name="US DOE Joint Genome Institute (JGI-PGF)"/>
            <person name="Putnam N.H."/>
            <person name="Butts T."/>
            <person name="Ferrier D.E.K."/>
            <person name="Furlong R.F."/>
            <person name="Hellsten U."/>
            <person name="Kawashima T."/>
            <person name="Robinson-Rechavi M."/>
            <person name="Shoguchi E."/>
            <person name="Terry A."/>
            <person name="Yu J.-K."/>
            <person name="Benito-Gutierrez E.L."/>
            <person name="Dubchak I."/>
            <person name="Garcia-Fernandez J."/>
            <person name="Gibson-Brown J.J."/>
            <person name="Grigoriev I.V."/>
            <person name="Horton A.C."/>
            <person name="de Jong P.J."/>
            <person name="Jurka J."/>
            <person name="Kapitonov V.V."/>
            <person name="Kohara Y."/>
            <person name="Kuroki Y."/>
            <person name="Lindquist E."/>
            <person name="Lucas S."/>
            <person name="Osoegawa K."/>
            <person name="Pennacchio L.A."/>
            <person name="Salamov A.A."/>
            <person name="Satou Y."/>
            <person name="Sauka-Spengler T."/>
            <person name="Schmutz J."/>
            <person name="Shin-I T."/>
            <person name="Toyoda A."/>
            <person name="Bronner-Fraser M."/>
            <person name="Fujiyama A."/>
            <person name="Holland L.Z."/>
            <person name="Holland P.W.H."/>
            <person name="Satoh N."/>
            <person name="Rokhsar D.S."/>
        </authorList>
    </citation>
    <scope>NUCLEOTIDE SEQUENCE [LARGE SCALE GENOMIC DNA]</scope>
    <source>
        <strain evidence="5">S238N-H82</strain>
        <tissue evidence="5">Testes</tissue>
    </source>
</reference>